<evidence type="ECO:0000256" key="9">
    <source>
        <dbReference type="PROSITE-ProRule" id="PRU00042"/>
    </source>
</evidence>
<reference evidence="12 13" key="1">
    <citation type="submission" date="2024-02" db="EMBL/GenBank/DDBJ databases">
        <title>A draft genome for the cacao thread blight pathogen Marasmius crinis-equi.</title>
        <authorList>
            <person name="Cohen S.P."/>
            <person name="Baruah I.K."/>
            <person name="Amoako-Attah I."/>
            <person name="Bukari Y."/>
            <person name="Meinhardt L.W."/>
            <person name="Bailey B.A."/>
        </authorList>
    </citation>
    <scope>NUCLEOTIDE SEQUENCE [LARGE SCALE GENOMIC DNA]</scope>
    <source>
        <strain evidence="12 13">GH-76</strain>
    </source>
</reference>
<feature type="compositionally biased region" description="Low complexity" evidence="10">
    <location>
        <begin position="628"/>
        <end position="640"/>
    </location>
</feature>
<dbReference type="SUPFAM" id="SSF57667">
    <property type="entry name" value="beta-beta-alpha zinc fingers"/>
    <property type="match status" value="1"/>
</dbReference>
<keyword evidence="8" id="KW-0539">Nucleus</keyword>
<keyword evidence="2" id="KW-0479">Metal-binding</keyword>
<gene>
    <name evidence="12" type="ORF">V5O48_002139</name>
</gene>
<evidence type="ECO:0000256" key="1">
    <source>
        <dbReference type="ARBA" id="ARBA00004123"/>
    </source>
</evidence>
<evidence type="ECO:0000313" key="12">
    <source>
        <dbReference type="EMBL" id="KAL0579892.1"/>
    </source>
</evidence>
<dbReference type="InterPro" id="IPR036322">
    <property type="entry name" value="WD40_repeat_dom_sf"/>
</dbReference>
<proteinExistence type="predicted"/>
<dbReference type="InterPro" id="IPR036236">
    <property type="entry name" value="Znf_C2H2_sf"/>
</dbReference>
<feature type="compositionally biased region" description="Basic and acidic residues" evidence="10">
    <location>
        <begin position="162"/>
        <end position="171"/>
    </location>
</feature>
<dbReference type="PANTHER" id="PTHR47428:SF1">
    <property type="entry name" value="REGULATORY PROTEIN MIG1-RELATED"/>
    <property type="match status" value="1"/>
</dbReference>
<keyword evidence="4 9" id="KW-0863">Zinc-finger</keyword>
<dbReference type="InterPro" id="IPR013087">
    <property type="entry name" value="Znf_C2H2_type"/>
</dbReference>
<evidence type="ECO:0000256" key="7">
    <source>
        <dbReference type="ARBA" id="ARBA00023163"/>
    </source>
</evidence>
<dbReference type="PROSITE" id="PS50157">
    <property type="entry name" value="ZINC_FINGER_C2H2_2"/>
    <property type="match status" value="2"/>
</dbReference>
<evidence type="ECO:0000259" key="11">
    <source>
        <dbReference type="PROSITE" id="PS50157"/>
    </source>
</evidence>
<feature type="compositionally biased region" description="Basic residues" evidence="10">
    <location>
        <begin position="503"/>
        <end position="519"/>
    </location>
</feature>
<dbReference type="InterPro" id="IPR015943">
    <property type="entry name" value="WD40/YVTN_repeat-like_dom_sf"/>
</dbReference>
<feature type="region of interest" description="Disordered" evidence="10">
    <location>
        <begin position="57"/>
        <end position="132"/>
    </location>
</feature>
<keyword evidence="5" id="KW-0862">Zinc</keyword>
<evidence type="ECO:0000313" key="13">
    <source>
        <dbReference type="Proteomes" id="UP001465976"/>
    </source>
</evidence>
<dbReference type="PANTHER" id="PTHR47428">
    <property type="entry name" value="REGULATORY PROTEIN MIG1-RELATED"/>
    <property type="match status" value="1"/>
</dbReference>
<evidence type="ECO:0000256" key="3">
    <source>
        <dbReference type="ARBA" id="ARBA00022737"/>
    </source>
</evidence>
<dbReference type="SUPFAM" id="SSF50978">
    <property type="entry name" value="WD40 repeat-like"/>
    <property type="match status" value="1"/>
</dbReference>
<feature type="compositionally biased region" description="Basic and acidic residues" evidence="10">
    <location>
        <begin position="81"/>
        <end position="91"/>
    </location>
</feature>
<feature type="compositionally biased region" description="Low complexity" evidence="10">
    <location>
        <begin position="391"/>
        <end position="406"/>
    </location>
</feature>
<comment type="caution">
    <text evidence="12">The sequence shown here is derived from an EMBL/GenBank/DDBJ whole genome shotgun (WGS) entry which is preliminary data.</text>
</comment>
<evidence type="ECO:0000256" key="5">
    <source>
        <dbReference type="ARBA" id="ARBA00022833"/>
    </source>
</evidence>
<feature type="compositionally biased region" description="Basic and acidic residues" evidence="10">
    <location>
        <begin position="520"/>
        <end position="530"/>
    </location>
</feature>
<organism evidence="12 13">
    <name type="scientific">Marasmius crinis-equi</name>
    <dbReference type="NCBI Taxonomy" id="585013"/>
    <lineage>
        <taxon>Eukaryota</taxon>
        <taxon>Fungi</taxon>
        <taxon>Dikarya</taxon>
        <taxon>Basidiomycota</taxon>
        <taxon>Agaricomycotina</taxon>
        <taxon>Agaricomycetes</taxon>
        <taxon>Agaricomycetidae</taxon>
        <taxon>Agaricales</taxon>
        <taxon>Marasmiineae</taxon>
        <taxon>Marasmiaceae</taxon>
        <taxon>Marasmius</taxon>
    </lineage>
</organism>
<evidence type="ECO:0000256" key="8">
    <source>
        <dbReference type="ARBA" id="ARBA00023242"/>
    </source>
</evidence>
<keyword evidence="7" id="KW-0804">Transcription</keyword>
<dbReference type="Proteomes" id="UP001465976">
    <property type="component" value="Unassembled WGS sequence"/>
</dbReference>
<dbReference type="Pfam" id="PF00096">
    <property type="entry name" value="zf-C2H2"/>
    <property type="match status" value="2"/>
</dbReference>
<feature type="compositionally biased region" description="Polar residues" evidence="10">
    <location>
        <begin position="566"/>
        <end position="575"/>
    </location>
</feature>
<dbReference type="Gene3D" id="3.30.160.60">
    <property type="entry name" value="Classic Zinc Finger"/>
    <property type="match status" value="2"/>
</dbReference>
<dbReference type="SMART" id="SM00355">
    <property type="entry name" value="ZnF_C2H2"/>
    <property type="match status" value="2"/>
</dbReference>
<name>A0ABR3FXQ8_9AGAR</name>
<keyword evidence="13" id="KW-1185">Reference proteome</keyword>
<sequence>MVASQSDKPIPRPYKCPYPLCGRAFSRLEHQTRHIRTHTGEKPFACSFPSCEKRFSRSDELTRHSRIHNNDAPKHSKPPTKHQDTTSEGRTVKKKAKSRANSDDEGESYARPTAISPYDSPDTRRSHPSPFTTLSTVAMDELYALERHEALRRAHYEAKHAEALRRAESETRSFPVNHRQHPPSSNPYPRAFQPQFIDSRISKSAATSPVSTPLYTPLSSAASDRGYFGISNERETEDDDEPTFRSVRGDEDSVIPDAADLERERELKARRRLSGPAYFADGSVASSSTAGSSAHLTHSHSTGHLVNFGGRDSQHAHHAWAHPYHHSTHATAYAHARRTHDSPSPMSSDSEGAQMQIHRPKSHPENTRSRPAAHSLPQSPQYSMRPPPLSSSPSTTTASASTSPHSVQLHPQPYPAYPRSVPNSPPKSSPLTFGSSNGGLYKSTSPAEYHAPAAPVAYTPSTSPFLGPLRGLNLHSANPSRAPSPVLLPPPVHGPSVIDPPAHHHRTHHHHHHHHHGGHPYRDSKGDYHSHHAAHLSAAGGSVGGSPEHGPHLDLGSGPGMGIGRASSTTPTGSLPSHIREVRSADSSRASSPLHWEGPQRTQSHLAHSVRLAFGMTPIHSNPLPSKRSTSPGPGLSPSSCQPPLPRSQSMSVVPGGMFPISMPPSRSGSPPITLAPLKFPKGDDEDADQKKEEGGKDADSSTKDEMKAKKVELPGFSLFEAAARGQVGLGMGMAVDPPVAVVRGGVDWQVYQYDISRLGSSLAKEENRATAIFREQESIREISCNPFQEEVFISTTDGGRITLHDTRAKTSLVRTSRAKDSIQLTTEVTGVQYHPQTEHLFVTSDGRGNVALRDTRMGFGTRKERSGDGIVMSYNTKLARRDTLHLSNPESASVTFNPEGNQLAVTMLHFYPTLYSLSDPNPIAIFTGRNNPDGTPVPEEERTYANSCTMKHGSIGGPPDDPATTYYCAGSDNFCGYLWKIPPLEELISMREEISSDDWHMEGSKTVGFAKSWNSPRYLPLELTTPTSVLKGGYFPSVFVLEAGLTDVIGHDSIVNTTIIHPHLPLIATAGIERDIRLHSPTQSAPFMDDMKLSPMQVRKLRKEGTDEERRAIIRSLLLDPSDHDVERDREEQETITLFDSILRADGQPDPFAVRRWTDNQDSETVHDMSENSD</sequence>
<accession>A0ABR3FXQ8</accession>
<feature type="region of interest" description="Disordered" evidence="10">
    <location>
        <begin position="498"/>
        <end position="605"/>
    </location>
</feature>
<evidence type="ECO:0000256" key="2">
    <source>
        <dbReference type="ARBA" id="ARBA00022723"/>
    </source>
</evidence>
<dbReference type="EMBL" id="JBAHYK010000045">
    <property type="protein sequence ID" value="KAL0579892.1"/>
    <property type="molecule type" value="Genomic_DNA"/>
</dbReference>
<feature type="domain" description="C2H2-type" evidence="11">
    <location>
        <begin position="14"/>
        <end position="43"/>
    </location>
</feature>
<feature type="compositionally biased region" description="Polar residues" evidence="10">
    <location>
        <begin position="342"/>
        <end position="353"/>
    </location>
</feature>
<feature type="region of interest" description="Disordered" evidence="10">
    <location>
        <begin position="162"/>
        <end position="189"/>
    </location>
</feature>
<evidence type="ECO:0000256" key="4">
    <source>
        <dbReference type="ARBA" id="ARBA00022771"/>
    </source>
</evidence>
<feature type="region of interest" description="Disordered" evidence="10">
    <location>
        <begin position="331"/>
        <end position="439"/>
    </location>
</feature>
<dbReference type="Gene3D" id="2.130.10.10">
    <property type="entry name" value="YVTN repeat-like/Quinoprotein amine dehydrogenase"/>
    <property type="match status" value="1"/>
</dbReference>
<evidence type="ECO:0000256" key="6">
    <source>
        <dbReference type="ARBA" id="ARBA00023015"/>
    </source>
</evidence>
<feature type="region of interest" description="Disordered" evidence="10">
    <location>
        <begin position="230"/>
        <end position="259"/>
    </location>
</feature>
<dbReference type="InterPro" id="IPR051007">
    <property type="entry name" value="creA/MIG_C2H2-ZnF"/>
</dbReference>
<feature type="compositionally biased region" description="Basic and acidic residues" evidence="10">
    <location>
        <begin position="1157"/>
        <end position="1175"/>
    </location>
</feature>
<feature type="region of interest" description="Disordered" evidence="10">
    <location>
        <begin position="1149"/>
        <end position="1175"/>
    </location>
</feature>
<keyword evidence="3" id="KW-0677">Repeat</keyword>
<feature type="region of interest" description="Disordered" evidence="10">
    <location>
        <begin position="617"/>
        <end position="706"/>
    </location>
</feature>
<keyword evidence="6" id="KW-0805">Transcription regulation</keyword>
<evidence type="ECO:0000256" key="10">
    <source>
        <dbReference type="SAM" id="MobiDB-lite"/>
    </source>
</evidence>
<comment type="subcellular location">
    <subcellularLocation>
        <location evidence="1">Nucleus</location>
    </subcellularLocation>
</comment>
<feature type="compositionally biased region" description="Basic and acidic residues" evidence="10">
    <location>
        <begin position="689"/>
        <end position="706"/>
    </location>
</feature>
<dbReference type="PROSITE" id="PS00028">
    <property type="entry name" value="ZINC_FINGER_C2H2_1"/>
    <property type="match status" value="2"/>
</dbReference>
<protein>
    <recommendedName>
        <fullName evidence="11">C2H2-type domain-containing protein</fullName>
    </recommendedName>
</protein>
<feature type="compositionally biased region" description="Basic and acidic residues" evidence="10">
    <location>
        <begin position="57"/>
        <end position="74"/>
    </location>
</feature>
<feature type="domain" description="C2H2-type" evidence="11">
    <location>
        <begin position="44"/>
        <end position="73"/>
    </location>
</feature>